<accession>A0A809RJI8</accession>
<evidence type="ECO:0000313" key="7">
    <source>
        <dbReference type="Proteomes" id="UP000662914"/>
    </source>
</evidence>
<keyword evidence="2 3" id="KW-0186">Copper</keyword>
<dbReference type="PROSITE" id="PS51352">
    <property type="entry name" value="THIOREDOXIN_2"/>
    <property type="match status" value="1"/>
</dbReference>
<dbReference type="AlphaFoldDB" id="A0A809RJI8"/>
<organism evidence="6 7">
    <name type="scientific">Candidatus Desulfobacillus denitrificans</name>
    <dbReference type="NCBI Taxonomy" id="2608985"/>
    <lineage>
        <taxon>Bacteria</taxon>
        <taxon>Pseudomonadati</taxon>
        <taxon>Pseudomonadota</taxon>
        <taxon>Betaproteobacteria</taxon>
        <taxon>Candidatus Desulfobacillus</taxon>
    </lineage>
</organism>
<feature type="disulfide bond" description="Redox-active" evidence="4">
    <location>
        <begin position="66"/>
        <end position="70"/>
    </location>
</feature>
<evidence type="ECO:0000259" key="5">
    <source>
        <dbReference type="PROSITE" id="PS51352"/>
    </source>
</evidence>
<keyword evidence="4" id="KW-1015">Disulfide bond</keyword>
<dbReference type="KEGG" id="ddz:DSYM_02910"/>
<dbReference type="InterPro" id="IPR003782">
    <property type="entry name" value="SCO1/SenC"/>
</dbReference>
<dbReference type="CDD" id="cd02968">
    <property type="entry name" value="SCO"/>
    <property type="match status" value="1"/>
</dbReference>
<evidence type="ECO:0000256" key="1">
    <source>
        <dbReference type="ARBA" id="ARBA00010996"/>
    </source>
</evidence>
<keyword evidence="3" id="KW-0479">Metal-binding</keyword>
<evidence type="ECO:0000256" key="3">
    <source>
        <dbReference type="PIRSR" id="PIRSR603782-1"/>
    </source>
</evidence>
<evidence type="ECO:0000313" key="6">
    <source>
        <dbReference type="EMBL" id="BBO19592.1"/>
    </source>
</evidence>
<feature type="binding site" evidence="3">
    <location>
        <position position="152"/>
    </location>
    <ligand>
        <name>Cu cation</name>
        <dbReference type="ChEBI" id="CHEBI:23378"/>
    </ligand>
</feature>
<sequence length="189" mass="20673">MLLLASGTGLLWQAWPRPAAISVVPRHPALGRDLPPFLLTRHDGRPFTRDSLVSRWTLLFFGYTQCPDVCPTTLSAMREAMARLGNVPRPQVVFVSVDPQRDSIELLSEYMPRFDPAFVGASGPEAAWRPLAEALGVAYARHASASNYTIDHTASVFLIGPDGRTHAVFAHPPDAELVAQGYREAAGIR</sequence>
<feature type="binding site" evidence="3">
    <location>
        <position position="66"/>
    </location>
    <ligand>
        <name>Cu cation</name>
        <dbReference type="ChEBI" id="CHEBI:23378"/>
    </ligand>
</feature>
<dbReference type="SUPFAM" id="SSF52833">
    <property type="entry name" value="Thioredoxin-like"/>
    <property type="match status" value="1"/>
</dbReference>
<feature type="binding site" evidence="3">
    <location>
        <position position="70"/>
    </location>
    <ligand>
        <name>Cu cation</name>
        <dbReference type="ChEBI" id="CHEBI:23378"/>
    </ligand>
</feature>
<protein>
    <recommendedName>
        <fullName evidence="5">Thioredoxin domain-containing protein</fullName>
    </recommendedName>
</protein>
<dbReference type="GO" id="GO:0046872">
    <property type="term" value="F:metal ion binding"/>
    <property type="evidence" value="ECO:0007669"/>
    <property type="project" value="UniProtKB-KW"/>
</dbReference>
<dbReference type="PANTHER" id="PTHR12151:SF25">
    <property type="entry name" value="LINALOOL DEHYDRATASE_ISOMERASE DOMAIN-CONTAINING PROTEIN"/>
    <property type="match status" value="1"/>
</dbReference>
<comment type="similarity">
    <text evidence="1">Belongs to the SCO1/2 family.</text>
</comment>
<evidence type="ECO:0000256" key="2">
    <source>
        <dbReference type="ARBA" id="ARBA00023008"/>
    </source>
</evidence>
<reference evidence="6" key="1">
    <citation type="journal article" name="DNA Res.">
        <title>The physiological potential of anammox bacteria as revealed by their core genome structure.</title>
        <authorList>
            <person name="Okubo T."/>
            <person name="Toyoda A."/>
            <person name="Fukuhara K."/>
            <person name="Uchiyama I."/>
            <person name="Harigaya Y."/>
            <person name="Kuroiwa M."/>
            <person name="Suzuki T."/>
            <person name="Murakami Y."/>
            <person name="Suwa Y."/>
            <person name="Takami H."/>
        </authorList>
    </citation>
    <scope>NUCLEOTIDE SEQUENCE</scope>
    <source>
        <strain evidence="6">317325-3</strain>
    </source>
</reference>
<gene>
    <name evidence="6" type="ORF">DSYM_02910</name>
</gene>
<dbReference type="InterPro" id="IPR013766">
    <property type="entry name" value="Thioredoxin_domain"/>
</dbReference>
<proteinExistence type="inferred from homology"/>
<dbReference type="Gene3D" id="3.40.30.10">
    <property type="entry name" value="Glutaredoxin"/>
    <property type="match status" value="1"/>
</dbReference>
<dbReference type="InterPro" id="IPR036249">
    <property type="entry name" value="Thioredoxin-like_sf"/>
</dbReference>
<feature type="domain" description="Thioredoxin" evidence="5">
    <location>
        <begin position="28"/>
        <end position="187"/>
    </location>
</feature>
<dbReference type="PANTHER" id="PTHR12151">
    <property type="entry name" value="ELECTRON TRANSPORT PROTIN SCO1/SENC FAMILY MEMBER"/>
    <property type="match status" value="1"/>
</dbReference>
<dbReference type="Pfam" id="PF02630">
    <property type="entry name" value="SCO1-SenC"/>
    <property type="match status" value="1"/>
</dbReference>
<dbReference type="EMBL" id="AP021857">
    <property type="protein sequence ID" value="BBO19592.1"/>
    <property type="molecule type" value="Genomic_DNA"/>
</dbReference>
<name>A0A809RJI8_9PROT</name>
<evidence type="ECO:0000256" key="4">
    <source>
        <dbReference type="PIRSR" id="PIRSR603782-2"/>
    </source>
</evidence>
<dbReference type="Proteomes" id="UP000662914">
    <property type="component" value="Chromosome"/>
</dbReference>